<feature type="domain" description="RagB/SusD" evidence="6">
    <location>
        <begin position="313"/>
        <end position="590"/>
    </location>
</feature>
<dbReference type="EMBL" id="JBHUMB010000014">
    <property type="protein sequence ID" value="MFD2744687.1"/>
    <property type="molecule type" value="Genomic_DNA"/>
</dbReference>
<keyword evidence="5" id="KW-0998">Cell outer membrane</keyword>
<comment type="caution">
    <text evidence="8">The sequence shown here is derived from an EMBL/GenBank/DDBJ whole genome shotgun (WGS) entry which is preliminary data.</text>
</comment>
<feature type="domain" description="SusD-like N-terminal" evidence="7">
    <location>
        <begin position="62"/>
        <end position="205"/>
    </location>
</feature>
<evidence type="ECO:0000256" key="5">
    <source>
        <dbReference type="ARBA" id="ARBA00023237"/>
    </source>
</evidence>
<name>A0ABW5UJ21_9SPHI</name>
<gene>
    <name evidence="8" type="ORF">ACFSQ6_14915</name>
</gene>
<evidence type="ECO:0000256" key="2">
    <source>
        <dbReference type="ARBA" id="ARBA00006275"/>
    </source>
</evidence>
<dbReference type="Proteomes" id="UP001597418">
    <property type="component" value="Unassembled WGS sequence"/>
</dbReference>
<dbReference type="PROSITE" id="PS51257">
    <property type="entry name" value="PROKAR_LIPOPROTEIN"/>
    <property type="match status" value="1"/>
</dbReference>
<keyword evidence="3" id="KW-0732">Signal</keyword>
<comment type="similarity">
    <text evidence="2">Belongs to the SusD family.</text>
</comment>
<evidence type="ECO:0000313" key="8">
    <source>
        <dbReference type="EMBL" id="MFD2744687.1"/>
    </source>
</evidence>
<dbReference type="InterPro" id="IPR033985">
    <property type="entry name" value="SusD-like_N"/>
</dbReference>
<proteinExistence type="inferred from homology"/>
<dbReference type="Gene3D" id="1.25.40.390">
    <property type="match status" value="1"/>
</dbReference>
<evidence type="ECO:0000256" key="4">
    <source>
        <dbReference type="ARBA" id="ARBA00023136"/>
    </source>
</evidence>
<accession>A0ABW5UJ21</accession>
<dbReference type="RefSeq" id="WP_066752416.1">
    <property type="nucleotide sequence ID" value="NZ_JBHUMB010000014.1"/>
</dbReference>
<evidence type="ECO:0000256" key="3">
    <source>
        <dbReference type="ARBA" id="ARBA00022729"/>
    </source>
</evidence>
<dbReference type="Pfam" id="PF07980">
    <property type="entry name" value="SusD_RagB"/>
    <property type="match status" value="1"/>
</dbReference>
<dbReference type="SUPFAM" id="SSF48452">
    <property type="entry name" value="TPR-like"/>
    <property type="match status" value="1"/>
</dbReference>
<comment type="subcellular location">
    <subcellularLocation>
        <location evidence="1">Cell outer membrane</location>
    </subcellularLocation>
</comment>
<reference evidence="9" key="1">
    <citation type="journal article" date="2019" name="Int. J. Syst. Evol. Microbiol.">
        <title>The Global Catalogue of Microorganisms (GCM) 10K type strain sequencing project: providing services to taxonomists for standard genome sequencing and annotation.</title>
        <authorList>
            <consortium name="The Broad Institute Genomics Platform"/>
            <consortium name="The Broad Institute Genome Sequencing Center for Infectious Disease"/>
            <person name="Wu L."/>
            <person name="Ma J."/>
        </authorList>
    </citation>
    <scope>NUCLEOTIDE SEQUENCE [LARGE SCALE GENOMIC DNA]</scope>
    <source>
        <strain evidence="9">KCTC 42247</strain>
    </source>
</reference>
<evidence type="ECO:0000259" key="7">
    <source>
        <dbReference type="Pfam" id="PF14322"/>
    </source>
</evidence>
<evidence type="ECO:0000313" key="9">
    <source>
        <dbReference type="Proteomes" id="UP001597418"/>
    </source>
</evidence>
<keyword evidence="4" id="KW-0472">Membrane</keyword>
<organism evidence="8 9">
    <name type="scientific">Sphingobacterium populi</name>
    <dbReference type="NCBI Taxonomy" id="1812824"/>
    <lineage>
        <taxon>Bacteria</taxon>
        <taxon>Pseudomonadati</taxon>
        <taxon>Bacteroidota</taxon>
        <taxon>Sphingobacteriia</taxon>
        <taxon>Sphingobacteriales</taxon>
        <taxon>Sphingobacteriaceae</taxon>
        <taxon>Sphingobacterium</taxon>
    </lineage>
</organism>
<evidence type="ECO:0000259" key="6">
    <source>
        <dbReference type="Pfam" id="PF07980"/>
    </source>
</evidence>
<dbReference type="Pfam" id="PF14322">
    <property type="entry name" value="SusD-like_3"/>
    <property type="match status" value="1"/>
</dbReference>
<evidence type="ECO:0000256" key="1">
    <source>
        <dbReference type="ARBA" id="ARBA00004442"/>
    </source>
</evidence>
<dbReference type="InterPro" id="IPR011990">
    <property type="entry name" value="TPR-like_helical_dom_sf"/>
</dbReference>
<keyword evidence="9" id="KW-1185">Reference proteome</keyword>
<protein>
    <submittedName>
        <fullName evidence="8">RagB/SusD family nutrient uptake outer membrane protein</fullName>
    </submittedName>
</protein>
<sequence length="591" mass="66513">MKNTLLILASAALLFSSCEKWLNPDLENLKTIEQMHTDARYAQGFLTTAYRTIPGYYDNSDVATDDAVTNQRSHPYLQIATGSWTPTFNPTSVWGQSYGAMQYLNIFLENSNLVDWAEDPEAAQLFNIRMRGEAFGLRALYIYYLLRNHGGINASGELMGVPLMTQSMPSTADFNVPRASFMECINQIYMDLDSADAYLPMQYNNVATAAQIPEHLRKYSQDVSAYNRVMGEYSRQLFDGLISKAFRARTALLAASPYFQHTSNNSDWATAANAAASVINFKGGISGLPNNGHTYYDNRNEIDNLSNGTNPPEMIWREVIQPNNSDQELQNLPPSLFGNALVNPTQNLVDAFPMANGYPINHSENSGGYNAATPYADRDPRLNLYIIYNGSTAGVSNRQILTGSASGTADAINARETSSRTGYYMRKRLRADVNLDPVNTVRRNRYYPRVRYTEIYLSYAEAANEAWGPDGTGGNAYSAYDVIKAIRQRAGVGATNNDPYLEECRADKDKMRALIRNERRLELCFESFRFWDLRRWKMPLTESATGMDINGSNYQPIPVEGRTFQNHMYYGPIPFSEVLKYSNLQQNTGWE</sequence>
<dbReference type="InterPro" id="IPR012944">
    <property type="entry name" value="SusD_RagB_dom"/>
</dbReference>